<dbReference type="GO" id="GO:0005737">
    <property type="term" value="C:cytoplasm"/>
    <property type="evidence" value="ECO:0007669"/>
    <property type="project" value="TreeGrafter"/>
</dbReference>
<dbReference type="PANTHER" id="PTHR21240">
    <property type="entry name" value="2-AMINO-3-CARBOXYLMUCONATE-6-SEMIALDEHYDE DECARBOXYLASE"/>
    <property type="match status" value="1"/>
</dbReference>
<reference evidence="3 4" key="1">
    <citation type="submission" date="2019-03" db="EMBL/GenBank/DDBJ databases">
        <title>Ramlibacter rhizophilus CCTCC AB2015357, whole genome shotgun sequence.</title>
        <authorList>
            <person name="Zhang X."/>
            <person name="Feng G."/>
            <person name="Zhu H."/>
        </authorList>
    </citation>
    <scope>NUCLEOTIDE SEQUENCE [LARGE SCALE GENOMIC DNA]</scope>
    <source>
        <strain evidence="3 4">CCTCC AB2015357</strain>
    </source>
</reference>
<gene>
    <name evidence="3" type="ORF">EZ242_13940</name>
</gene>
<accession>A0A4Z0BK43</accession>
<dbReference type="Gene3D" id="3.20.20.140">
    <property type="entry name" value="Metal-dependent hydrolases"/>
    <property type="match status" value="1"/>
</dbReference>
<dbReference type="InterPro" id="IPR032466">
    <property type="entry name" value="Metal_Hydrolase"/>
</dbReference>
<protein>
    <submittedName>
        <fullName evidence="3">Amidohydrolase</fullName>
    </submittedName>
</protein>
<evidence type="ECO:0000259" key="2">
    <source>
        <dbReference type="Pfam" id="PF04909"/>
    </source>
</evidence>
<keyword evidence="1" id="KW-0456">Lyase</keyword>
<proteinExistence type="predicted"/>
<feature type="domain" description="Amidohydrolase-related" evidence="2">
    <location>
        <begin position="10"/>
        <end position="320"/>
    </location>
</feature>
<dbReference type="InterPro" id="IPR032465">
    <property type="entry name" value="ACMSD"/>
</dbReference>
<dbReference type="GO" id="GO:0019748">
    <property type="term" value="P:secondary metabolic process"/>
    <property type="evidence" value="ECO:0007669"/>
    <property type="project" value="TreeGrafter"/>
</dbReference>
<dbReference type="SUPFAM" id="SSF51556">
    <property type="entry name" value="Metallo-dependent hydrolases"/>
    <property type="match status" value="1"/>
</dbReference>
<organism evidence="3 4">
    <name type="scientific">Ramlibacter rhizophilus</name>
    <dbReference type="NCBI Taxonomy" id="1781167"/>
    <lineage>
        <taxon>Bacteria</taxon>
        <taxon>Pseudomonadati</taxon>
        <taxon>Pseudomonadota</taxon>
        <taxon>Betaproteobacteria</taxon>
        <taxon>Burkholderiales</taxon>
        <taxon>Comamonadaceae</taxon>
        <taxon>Ramlibacter</taxon>
    </lineage>
</organism>
<dbReference type="InterPro" id="IPR006680">
    <property type="entry name" value="Amidohydro-rel"/>
</dbReference>
<dbReference type="PANTHER" id="PTHR21240:SF28">
    <property type="entry name" value="ISO-OROTATE DECARBOXYLASE (EUROFUNG)"/>
    <property type="match status" value="1"/>
</dbReference>
<dbReference type="Proteomes" id="UP000297564">
    <property type="component" value="Unassembled WGS sequence"/>
</dbReference>
<evidence type="ECO:0000313" key="4">
    <source>
        <dbReference type="Proteomes" id="UP000297564"/>
    </source>
</evidence>
<dbReference type="Pfam" id="PF04909">
    <property type="entry name" value="Amidohydro_2"/>
    <property type="match status" value="1"/>
</dbReference>
<keyword evidence="4" id="KW-1185">Reference proteome</keyword>
<name>A0A4Z0BK43_9BURK</name>
<comment type="caution">
    <text evidence="3">The sequence shown here is derived from an EMBL/GenBank/DDBJ whole genome shotgun (WGS) entry which is preliminary data.</text>
</comment>
<sequence>MKPSTPVLLDVHAHLVPLVGSDLADIEGVQCTPAGRLVVDGHELANAQVYEPQQLLEWMDRHGVEAAWVSVPPTLYRPALDAASAQRWSLRLNEALDRMVAAHASRLSALHHLPVQHPEVTAIVAAERIAAGHARFAMPAGDPVGLRVLSDAAYEPLWSALDAAGAFLFLHPPQACDPRLRALSLTNLLGGPGETALAGAHLAMGGIAERHPRITFCLAHGGGSLPAVAGRLARGQDTGREGAWLGGEKVRKALRRLCVDCITHDADALALAASTFGTDRVLFGSDWPFAMGVQEPGRWLEFLPRELAARIAQDNPAQLLARHGRPGGEGAA</sequence>
<dbReference type="GO" id="GO:0016787">
    <property type="term" value="F:hydrolase activity"/>
    <property type="evidence" value="ECO:0007669"/>
    <property type="project" value="UniProtKB-KW"/>
</dbReference>
<dbReference type="EMBL" id="SMLL01000005">
    <property type="protein sequence ID" value="TFY98627.1"/>
    <property type="molecule type" value="Genomic_DNA"/>
</dbReference>
<dbReference type="RefSeq" id="WP_135285778.1">
    <property type="nucleotide sequence ID" value="NZ_SMLL01000005.1"/>
</dbReference>
<dbReference type="AlphaFoldDB" id="A0A4Z0BK43"/>
<evidence type="ECO:0000256" key="1">
    <source>
        <dbReference type="ARBA" id="ARBA00023239"/>
    </source>
</evidence>
<dbReference type="OrthoDB" id="8673173at2"/>
<evidence type="ECO:0000313" key="3">
    <source>
        <dbReference type="EMBL" id="TFY98627.1"/>
    </source>
</evidence>
<keyword evidence="3" id="KW-0378">Hydrolase</keyword>
<dbReference type="GO" id="GO:0016831">
    <property type="term" value="F:carboxy-lyase activity"/>
    <property type="evidence" value="ECO:0007669"/>
    <property type="project" value="InterPro"/>
</dbReference>